<gene>
    <name evidence="1" type="ORF">K227x_42620</name>
</gene>
<dbReference type="OrthoDB" id="128883at2"/>
<evidence type="ECO:0000313" key="1">
    <source>
        <dbReference type="EMBL" id="QDT05857.1"/>
    </source>
</evidence>
<protein>
    <submittedName>
        <fullName evidence="1">CRISPR-associated protein, family (Cas_GSU0054)</fullName>
    </submittedName>
</protein>
<reference evidence="1 2" key="1">
    <citation type="submission" date="2019-02" db="EMBL/GenBank/DDBJ databases">
        <title>Deep-cultivation of Planctomycetes and their phenomic and genomic characterization uncovers novel biology.</title>
        <authorList>
            <person name="Wiegand S."/>
            <person name="Jogler M."/>
            <person name="Boedeker C."/>
            <person name="Pinto D."/>
            <person name="Vollmers J."/>
            <person name="Rivas-Marin E."/>
            <person name="Kohn T."/>
            <person name="Peeters S.H."/>
            <person name="Heuer A."/>
            <person name="Rast P."/>
            <person name="Oberbeckmann S."/>
            <person name="Bunk B."/>
            <person name="Jeske O."/>
            <person name="Meyerdierks A."/>
            <person name="Storesund J.E."/>
            <person name="Kallscheuer N."/>
            <person name="Luecker S."/>
            <person name="Lage O.M."/>
            <person name="Pohl T."/>
            <person name="Merkel B.J."/>
            <person name="Hornburger P."/>
            <person name="Mueller R.-W."/>
            <person name="Bruemmer F."/>
            <person name="Labrenz M."/>
            <person name="Spormann A.M."/>
            <person name="Op den Camp H."/>
            <person name="Overmann J."/>
            <person name="Amann R."/>
            <person name="Jetten M.S.M."/>
            <person name="Mascher T."/>
            <person name="Medema M.H."/>
            <person name="Devos D.P."/>
            <person name="Kaster A.-K."/>
            <person name="Ovreas L."/>
            <person name="Rohde M."/>
            <person name="Galperin M.Y."/>
            <person name="Jogler C."/>
        </authorList>
    </citation>
    <scope>NUCLEOTIDE SEQUENCE [LARGE SCALE GENOMIC DNA]</scope>
    <source>
        <strain evidence="1 2">K22_7</strain>
    </source>
</reference>
<dbReference type="Proteomes" id="UP000318538">
    <property type="component" value="Chromosome"/>
</dbReference>
<dbReference type="InterPro" id="IPR019089">
    <property type="entry name" value="Cas_GSU0054"/>
</dbReference>
<name>A0A517NFG3_9BACT</name>
<evidence type="ECO:0000313" key="2">
    <source>
        <dbReference type="Proteomes" id="UP000318538"/>
    </source>
</evidence>
<sequence>MPTISMTFPGGRYHATPWGHHVNEGQIEWPPSPWRLLRALIATGYATQGWTEIPPIGRRLLESLADVLPQYEVPSASSAHSRHYMPMGKLDKNIEKTTLVFDTWANVGDGELKVRWDCDLDAEASELFTRLVESLGYVGRSESWVEASVTLDEERFDEQRTVRPHGTDYYPGPEYEQFHVMAATSPSAYEVWRQRRGEQALENLSLPDGKKKPTQSLLKKRTAALLPFPEDLIECLQKDTVWWKKQHNWSQPPGSQRVLYWRRTDALVVSKPALPRPSVARPVSAMLLAISTASRNKSALPSVIRTLPQAELFHRAIVGRVAKGNHVHCPELTGKDGDGEPLKGSHRHAHILPLDLDADGQLDHILIYASMGLGDAAQTAIRTMKRTYTKGGVGELQVSLVGRGDLESLRNLPEFLQPQIQRLLGPPDGCRSWISVTPFVAPRYVKRNGKNTLVGQVAAELASRKLPTASKIAILPPDAGLPFSSVPKLRHFKRTRQHGGTPPPSDSGFALRIELDAPIVGPLTLGYGSHFGLGLFSAVDE</sequence>
<keyword evidence="2" id="KW-1185">Reference proteome</keyword>
<accession>A0A517NFG3</accession>
<dbReference type="RefSeq" id="WP_145172174.1">
    <property type="nucleotide sequence ID" value="NZ_CP036525.1"/>
</dbReference>
<dbReference type="KEGG" id="rlc:K227x_42620"/>
<proteinExistence type="predicted"/>
<dbReference type="EMBL" id="CP036525">
    <property type="protein sequence ID" value="QDT05857.1"/>
    <property type="molecule type" value="Genomic_DNA"/>
</dbReference>
<dbReference type="AlphaFoldDB" id="A0A517NFG3"/>
<dbReference type="NCBIfam" id="TIGR02165">
    <property type="entry name" value="cas5_6_GSU0054"/>
    <property type="match status" value="1"/>
</dbReference>
<organism evidence="1 2">
    <name type="scientific">Rubripirellula lacrimiformis</name>
    <dbReference type="NCBI Taxonomy" id="1930273"/>
    <lineage>
        <taxon>Bacteria</taxon>
        <taxon>Pseudomonadati</taxon>
        <taxon>Planctomycetota</taxon>
        <taxon>Planctomycetia</taxon>
        <taxon>Pirellulales</taxon>
        <taxon>Pirellulaceae</taxon>
        <taxon>Rubripirellula</taxon>
    </lineage>
</organism>